<dbReference type="InterPro" id="IPR023365">
    <property type="entry name" value="Sortase_dom-sf"/>
</dbReference>
<feature type="compositionally biased region" description="Basic and acidic residues" evidence="2">
    <location>
        <begin position="85"/>
        <end position="101"/>
    </location>
</feature>
<dbReference type="GO" id="GO:0016787">
    <property type="term" value="F:hydrolase activity"/>
    <property type="evidence" value="ECO:0007669"/>
    <property type="project" value="UniProtKB-KW"/>
</dbReference>
<evidence type="ECO:0008006" key="5">
    <source>
        <dbReference type="Google" id="ProtNLM"/>
    </source>
</evidence>
<feature type="compositionally biased region" description="Polar residues" evidence="2">
    <location>
        <begin position="64"/>
        <end position="84"/>
    </location>
</feature>
<keyword evidence="4" id="KW-1185">Reference proteome</keyword>
<name>A0A918XAG7_9ACTN</name>
<dbReference type="InterPro" id="IPR042001">
    <property type="entry name" value="Sortase_F"/>
</dbReference>
<proteinExistence type="predicted"/>
<dbReference type="InterPro" id="IPR005754">
    <property type="entry name" value="Sortase"/>
</dbReference>
<evidence type="ECO:0000313" key="3">
    <source>
        <dbReference type="EMBL" id="GHD22049.1"/>
    </source>
</evidence>
<dbReference type="SUPFAM" id="SSF63817">
    <property type="entry name" value="Sortase"/>
    <property type="match status" value="1"/>
</dbReference>
<protein>
    <recommendedName>
        <fullName evidence="5">Class F sortase</fullName>
    </recommendedName>
</protein>
<evidence type="ECO:0000313" key="4">
    <source>
        <dbReference type="Proteomes" id="UP000654947"/>
    </source>
</evidence>
<evidence type="ECO:0000256" key="2">
    <source>
        <dbReference type="SAM" id="MobiDB-lite"/>
    </source>
</evidence>
<feature type="region of interest" description="Disordered" evidence="2">
    <location>
        <begin position="63"/>
        <end position="116"/>
    </location>
</feature>
<gene>
    <name evidence="3" type="ORF">GCM10007147_15910</name>
</gene>
<dbReference type="Gene3D" id="2.40.260.10">
    <property type="entry name" value="Sortase"/>
    <property type="match status" value="1"/>
</dbReference>
<organism evidence="3 4">
    <name type="scientific">Nocardiopsis kunsanensis</name>
    <dbReference type="NCBI Taxonomy" id="141693"/>
    <lineage>
        <taxon>Bacteria</taxon>
        <taxon>Bacillati</taxon>
        <taxon>Actinomycetota</taxon>
        <taxon>Actinomycetes</taxon>
        <taxon>Streptosporangiales</taxon>
        <taxon>Nocardiopsidaceae</taxon>
        <taxon>Nocardiopsis</taxon>
    </lineage>
</organism>
<keyword evidence="1" id="KW-0378">Hydrolase</keyword>
<dbReference type="NCBIfam" id="NF033748">
    <property type="entry name" value="class_F_sortase"/>
    <property type="match status" value="1"/>
</dbReference>
<dbReference type="Pfam" id="PF04203">
    <property type="entry name" value="Sortase"/>
    <property type="match status" value="1"/>
</dbReference>
<accession>A0A918XAG7</accession>
<dbReference type="AlphaFoldDB" id="A0A918XAG7"/>
<reference evidence="3 4" key="1">
    <citation type="journal article" date="2014" name="Int. J. Syst. Evol. Microbiol.">
        <title>Complete genome sequence of Corynebacterium casei LMG S-19264T (=DSM 44701T), isolated from a smear-ripened cheese.</title>
        <authorList>
            <consortium name="US DOE Joint Genome Institute (JGI-PGF)"/>
            <person name="Walter F."/>
            <person name="Albersmeier A."/>
            <person name="Kalinowski J."/>
            <person name="Ruckert C."/>
        </authorList>
    </citation>
    <scope>NUCLEOTIDE SEQUENCE [LARGE SCALE GENOMIC DNA]</scope>
    <source>
        <strain evidence="3 4">KCTC 19473</strain>
    </source>
</reference>
<comment type="caution">
    <text evidence="3">The sequence shown here is derived from an EMBL/GenBank/DDBJ whole genome shotgun (WGS) entry which is preliminary data.</text>
</comment>
<dbReference type="Proteomes" id="UP000654947">
    <property type="component" value="Unassembled WGS sequence"/>
</dbReference>
<sequence length="262" mass="27074">MGTVPAPPSSDERAEARALFVALERGHRTLYAVVPTAVSSVGVLLAGLGLALGGPTLWGGPVHSTASPATLEQAQAPPSDTSSSEVDRAGEGAEDVGRPENPHTPVTGPSAPAGLRVPAIGVETDHLLPLQVRSDGELDVPAEPDTVGWYEAGASPGQQGASVIGAHVDSPTGPAVFFRLAELQPGDEVTVPRADGVDAVFEVYGVEQYDKDDFPTRKVYGSTGGRAELRLVTCGGTFERDEHEYTNNVVVYAELVDADGAG</sequence>
<evidence type="ECO:0000256" key="1">
    <source>
        <dbReference type="ARBA" id="ARBA00022801"/>
    </source>
</evidence>
<dbReference type="EMBL" id="BMXL01000006">
    <property type="protein sequence ID" value="GHD22049.1"/>
    <property type="molecule type" value="Genomic_DNA"/>
</dbReference>
<dbReference type="CDD" id="cd05829">
    <property type="entry name" value="Sortase_F"/>
    <property type="match status" value="1"/>
</dbReference>